<comment type="caution">
    <text evidence="1">The sequence shown here is derived from an EMBL/GenBank/DDBJ whole genome shotgun (WGS) entry which is preliminary data.</text>
</comment>
<accession>A0A369BSZ1</accession>
<proteinExistence type="predicted"/>
<reference evidence="1 2" key="1">
    <citation type="submission" date="2018-07" db="EMBL/GenBank/DDBJ databases">
        <title>Genomic Encyclopedia of Type Strains, Phase III (KMG-III): the genomes of soil and plant-associated and newly described type strains.</title>
        <authorList>
            <person name="Whitman W."/>
        </authorList>
    </citation>
    <scope>NUCLEOTIDE SEQUENCE [LARGE SCALE GENOMIC DNA]</scope>
    <source>
        <strain evidence="1 2">CECT 8333</strain>
    </source>
</reference>
<keyword evidence="2" id="KW-1185">Reference proteome</keyword>
<dbReference type="EMBL" id="QPJW01000001">
    <property type="protein sequence ID" value="RCX23537.1"/>
    <property type="molecule type" value="Genomic_DNA"/>
</dbReference>
<protein>
    <submittedName>
        <fullName evidence="1">Uncharacterized protein</fullName>
    </submittedName>
</protein>
<evidence type="ECO:0000313" key="2">
    <source>
        <dbReference type="Proteomes" id="UP000253090"/>
    </source>
</evidence>
<name>A0A369BSZ1_9BACL</name>
<dbReference type="RefSeq" id="WP_114495401.1">
    <property type="nucleotide sequence ID" value="NZ_QPJW01000001.1"/>
</dbReference>
<sequence>MSNALSKITAALLAVILLYLFPAFQYAEREEDLRLLAAYNCLVQFTDAIRIKGYLSPVMYEDFSRELESTGAIYDIELEHRHKKYHPEYEDPADPATFKEDFSVVYDSYFTSAFLEEMYPSSLPVGDSTLRKYKLEAGDFVNVTLVKRSHTAFDALSGFISGFLPGNGHTQALVYGGMVLNEDY</sequence>
<dbReference type="Proteomes" id="UP000253090">
    <property type="component" value="Unassembled WGS sequence"/>
</dbReference>
<organism evidence="1 2">
    <name type="scientific">Fontibacillus phaseoli</name>
    <dbReference type="NCBI Taxonomy" id="1416533"/>
    <lineage>
        <taxon>Bacteria</taxon>
        <taxon>Bacillati</taxon>
        <taxon>Bacillota</taxon>
        <taxon>Bacilli</taxon>
        <taxon>Bacillales</taxon>
        <taxon>Paenibacillaceae</taxon>
        <taxon>Fontibacillus</taxon>
    </lineage>
</organism>
<gene>
    <name evidence="1" type="ORF">DFP94_1011136</name>
</gene>
<dbReference type="AlphaFoldDB" id="A0A369BSZ1"/>
<dbReference type="OrthoDB" id="2082320at2"/>
<evidence type="ECO:0000313" key="1">
    <source>
        <dbReference type="EMBL" id="RCX23537.1"/>
    </source>
</evidence>